<keyword evidence="3" id="KW-1003">Cell membrane</keyword>
<evidence type="ECO:0000256" key="3">
    <source>
        <dbReference type="ARBA" id="ARBA00022475"/>
    </source>
</evidence>
<dbReference type="GO" id="GO:0022857">
    <property type="term" value="F:transmembrane transporter activity"/>
    <property type="evidence" value="ECO:0007669"/>
    <property type="project" value="InterPro"/>
</dbReference>
<evidence type="ECO:0000256" key="6">
    <source>
        <dbReference type="ARBA" id="ARBA00023136"/>
    </source>
</evidence>
<dbReference type="InterPro" id="IPR011701">
    <property type="entry name" value="MFS"/>
</dbReference>
<dbReference type="InterPro" id="IPR020846">
    <property type="entry name" value="MFS_dom"/>
</dbReference>
<dbReference type="InterPro" id="IPR006680">
    <property type="entry name" value="Amidohydro-rel"/>
</dbReference>
<dbReference type="KEGG" id="aef:GEV26_01185"/>
<dbReference type="Gene3D" id="1.20.1720.10">
    <property type="entry name" value="Multidrug resistance protein D"/>
    <property type="match status" value="1"/>
</dbReference>
<evidence type="ECO:0000256" key="1">
    <source>
        <dbReference type="ARBA" id="ARBA00004651"/>
    </source>
</evidence>
<dbReference type="GO" id="GO:0016787">
    <property type="term" value="F:hydrolase activity"/>
    <property type="evidence" value="ECO:0007669"/>
    <property type="project" value="InterPro"/>
</dbReference>
<keyword evidence="8" id="KW-1185">Reference proteome</keyword>
<proteinExistence type="predicted"/>
<evidence type="ECO:0000256" key="4">
    <source>
        <dbReference type="ARBA" id="ARBA00022692"/>
    </source>
</evidence>
<evidence type="ECO:0000256" key="5">
    <source>
        <dbReference type="ARBA" id="ARBA00022989"/>
    </source>
</evidence>
<name>A0A5Q2MEL5_9ACTN</name>
<dbReference type="CDD" id="cd17504">
    <property type="entry name" value="MFS_MMR_MDR_like"/>
    <property type="match status" value="1"/>
</dbReference>
<dbReference type="Pfam" id="PF04909">
    <property type="entry name" value="Amidohydro_2"/>
    <property type="match status" value="1"/>
</dbReference>
<keyword evidence="6" id="KW-0472">Membrane</keyword>
<dbReference type="Gene3D" id="3.20.20.140">
    <property type="entry name" value="Metal-dependent hydrolases"/>
    <property type="match status" value="1"/>
</dbReference>
<dbReference type="Proteomes" id="UP000392064">
    <property type="component" value="Chromosome"/>
</dbReference>
<evidence type="ECO:0000256" key="2">
    <source>
        <dbReference type="ARBA" id="ARBA00022448"/>
    </source>
</evidence>
<protein>
    <submittedName>
        <fullName evidence="7">MFS transporter</fullName>
    </submittedName>
</protein>
<dbReference type="RefSeq" id="WP_153651374.1">
    <property type="nucleotide sequence ID" value="NZ_CP045737.1"/>
</dbReference>
<keyword evidence="5" id="KW-1133">Transmembrane helix</keyword>
<dbReference type="Gene3D" id="1.20.1250.20">
    <property type="entry name" value="MFS general substrate transporter like domains"/>
    <property type="match status" value="1"/>
</dbReference>
<accession>A0A5Q2MEL5</accession>
<comment type="subcellular location">
    <subcellularLocation>
        <location evidence="1">Cell membrane</location>
        <topology evidence="1">Multi-pass membrane protein</topology>
    </subcellularLocation>
</comment>
<organism evidence="7 8">
    <name type="scientific">Aeromicrobium yanjiei</name>
    <dbReference type="NCBI Taxonomy" id="2662028"/>
    <lineage>
        <taxon>Bacteria</taxon>
        <taxon>Bacillati</taxon>
        <taxon>Actinomycetota</taxon>
        <taxon>Actinomycetes</taxon>
        <taxon>Propionibacteriales</taxon>
        <taxon>Nocardioidaceae</taxon>
        <taxon>Aeromicrobium</taxon>
    </lineage>
</organism>
<keyword evidence="2" id="KW-0813">Transport</keyword>
<dbReference type="SUPFAM" id="SSF103473">
    <property type="entry name" value="MFS general substrate transporter"/>
    <property type="match status" value="1"/>
</dbReference>
<dbReference type="InterPro" id="IPR032466">
    <property type="entry name" value="Metal_Hydrolase"/>
</dbReference>
<dbReference type="Pfam" id="PF07690">
    <property type="entry name" value="MFS_1"/>
    <property type="match status" value="2"/>
</dbReference>
<gene>
    <name evidence="7" type="ORF">GEV26_01185</name>
</gene>
<dbReference type="PROSITE" id="PS50850">
    <property type="entry name" value="MFS"/>
    <property type="match status" value="1"/>
</dbReference>
<dbReference type="EMBL" id="CP045737">
    <property type="protein sequence ID" value="QGG40101.1"/>
    <property type="molecule type" value="Genomic_DNA"/>
</dbReference>
<sequence length="898" mass="95025">MTRRPARAVWPVVGVLSAASVLVSLQGTLLLPLVPVIPEIYDVTPVAASWMVTSTLLAGAIATPIASRLADMYGKRRLIVLTLATMMAGSVLIAVADGYAWAVAGRALQGSATALVPVAMSVMKDVLPRDRVAFGVAMVSASLGIGAAVGLPLAGIIYAELGWTAMFLMTAALCPFLMLGASRLLPPATPGERERFDWLGAGLLVGVLVPLLVSVSQGNVWGWTSSRALLLCTVAALSAVAWAAWEMRVVDPLISLRLALIRPVLLTNVATTIIAVGMLANLLIASQQLGTPSFVDGGLGLSPGLTGLVMGAPPALLVVGAPITARLLATYGARNVLLAGALVMGLSYVARVFLDDSVIAVAVGATLVGAGTGLAIAAIPLIIMASVPGRQTASANGVNALCRMIGLAISTAGLAALASATSIVVDGREYPTRGTIHASLWICAAASLSALIVIWFIPRMSSGGVIGTTDVPQEHEGRPRVLVTDPTGMSAGFGDQTLADAEAHGYAQRSNSLFHTRAAHTRTGANHSSAGHIQGRGTEMSAHENLVVDASVEIYFANGPDLRGYLDEPFASRGFPDPDIAWFAPPDGQRFAPGSQVEGAGHPSSDPEVVGASLFGDRGYDFAVVHPMSNGIQPDRFLNTAILSAYNQMMVDRWLDSGTYASQFRGTIRVTPDDIDGALREIERWKDHPQVVQIGIPLQSQAPYGRPQYRPLWEAAVDANLPVAVHLESGNGIMHPPTPSGVPRTFAHHLSFQPLSFIYHLFNMIVEGVFEANPDLKIVWADGAADMLTPFSWRLDTFGRPHLEQTPWAPRMPSDYLENHVYFIQGALDGPGDVEFASEWLTMTGKEDMLMFGSSYPSWQINDPSKLPSTWTSEQLQKVLGRTAASLYRLPTAATATV</sequence>
<dbReference type="PANTHER" id="PTHR42718">
    <property type="entry name" value="MAJOR FACILITATOR SUPERFAMILY MULTIDRUG TRANSPORTER MFSC"/>
    <property type="match status" value="1"/>
</dbReference>
<evidence type="ECO:0000313" key="7">
    <source>
        <dbReference type="EMBL" id="QGG40101.1"/>
    </source>
</evidence>
<dbReference type="SUPFAM" id="SSF51556">
    <property type="entry name" value="Metallo-dependent hydrolases"/>
    <property type="match status" value="1"/>
</dbReference>
<evidence type="ECO:0000313" key="8">
    <source>
        <dbReference type="Proteomes" id="UP000392064"/>
    </source>
</evidence>
<dbReference type="GO" id="GO:0005886">
    <property type="term" value="C:plasma membrane"/>
    <property type="evidence" value="ECO:0007669"/>
    <property type="project" value="UniProtKB-SubCell"/>
</dbReference>
<dbReference type="AlphaFoldDB" id="A0A5Q2MEL5"/>
<dbReference type="InterPro" id="IPR036259">
    <property type="entry name" value="MFS_trans_sf"/>
</dbReference>
<dbReference type="PANTHER" id="PTHR42718:SF46">
    <property type="entry name" value="BLR6921 PROTEIN"/>
    <property type="match status" value="1"/>
</dbReference>
<reference evidence="7 8" key="1">
    <citation type="submission" date="2019-11" db="EMBL/GenBank/DDBJ databases">
        <authorList>
            <person name="Li J."/>
        </authorList>
    </citation>
    <scope>NUCLEOTIDE SEQUENCE [LARGE SCALE GENOMIC DNA]</scope>
    <source>
        <strain evidence="7 8">MF47</strain>
    </source>
</reference>
<keyword evidence="4" id="KW-0812">Transmembrane</keyword>